<comment type="caution">
    <text evidence="2">The sequence shown here is derived from an EMBL/GenBank/DDBJ whole genome shotgun (WGS) entry which is preliminary data.</text>
</comment>
<feature type="region of interest" description="Disordered" evidence="1">
    <location>
        <begin position="1"/>
        <end position="56"/>
    </location>
</feature>
<dbReference type="EMBL" id="VIEB01000044">
    <property type="protein sequence ID" value="TQE10277.1"/>
    <property type="molecule type" value="Genomic_DNA"/>
</dbReference>
<protein>
    <submittedName>
        <fullName evidence="2">Uncharacterized protein</fullName>
    </submittedName>
</protein>
<accession>A0A540NGW1</accession>
<dbReference type="Proteomes" id="UP000315295">
    <property type="component" value="Unassembled WGS sequence"/>
</dbReference>
<evidence type="ECO:0000313" key="2">
    <source>
        <dbReference type="EMBL" id="TQE10277.1"/>
    </source>
</evidence>
<feature type="compositionally biased region" description="Gly residues" evidence="1">
    <location>
        <begin position="31"/>
        <end position="40"/>
    </location>
</feature>
<evidence type="ECO:0000256" key="1">
    <source>
        <dbReference type="SAM" id="MobiDB-lite"/>
    </source>
</evidence>
<keyword evidence="3" id="KW-1185">Reference proteome</keyword>
<name>A0A540NGW1_MALBA</name>
<gene>
    <name evidence="2" type="ORF">C1H46_004116</name>
</gene>
<feature type="compositionally biased region" description="Polar residues" evidence="1">
    <location>
        <begin position="106"/>
        <end position="118"/>
    </location>
</feature>
<evidence type="ECO:0000313" key="3">
    <source>
        <dbReference type="Proteomes" id="UP000315295"/>
    </source>
</evidence>
<feature type="compositionally biased region" description="Polar residues" evidence="1">
    <location>
        <begin position="80"/>
        <end position="99"/>
    </location>
</feature>
<sequence length="118" mass="12710">MTKCPASGPAGEKARNKRAAIMPTGKNKSINGGGGSGGSINGRTTKNNARHASTRADPKLIHCTIISTTSSDFRRPYLSSIRTSPTKMPECSLQQTTSRPEIFMDTENTNTPTSRERQ</sequence>
<feature type="region of interest" description="Disordered" evidence="1">
    <location>
        <begin position="80"/>
        <end position="118"/>
    </location>
</feature>
<organism evidence="2 3">
    <name type="scientific">Malus baccata</name>
    <name type="common">Siberian crab apple</name>
    <name type="synonym">Pyrus baccata</name>
    <dbReference type="NCBI Taxonomy" id="106549"/>
    <lineage>
        <taxon>Eukaryota</taxon>
        <taxon>Viridiplantae</taxon>
        <taxon>Streptophyta</taxon>
        <taxon>Embryophyta</taxon>
        <taxon>Tracheophyta</taxon>
        <taxon>Spermatophyta</taxon>
        <taxon>Magnoliopsida</taxon>
        <taxon>eudicotyledons</taxon>
        <taxon>Gunneridae</taxon>
        <taxon>Pentapetalae</taxon>
        <taxon>rosids</taxon>
        <taxon>fabids</taxon>
        <taxon>Rosales</taxon>
        <taxon>Rosaceae</taxon>
        <taxon>Amygdaloideae</taxon>
        <taxon>Maleae</taxon>
        <taxon>Malus</taxon>
    </lineage>
</organism>
<reference evidence="2 3" key="1">
    <citation type="journal article" date="2019" name="G3 (Bethesda)">
        <title>Sequencing of a Wild Apple (Malus baccata) Genome Unravels the Differences Between Cultivated and Wild Apple Species Regarding Disease Resistance and Cold Tolerance.</title>
        <authorList>
            <person name="Chen X."/>
        </authorList>
    </citation>
    <scope>NUCLEOTIDE SEQUENCE [LARGE SCALE GENOMIC DNA]</scope>
    <source>
        <strain evidence="3">cv. Shandingzi</strain>
        <tissue evidence="2">Leaves</tissue>
    </source>
</reference>
<proteinExistence type="predicted"/>
<dbReference type="AlphaFoldDB" id="A0A540NGW1"/>